<accession>A0A7J5B9E7</accession>
<reference evidence="2 3" key="1">
    <citation type="submission" date="2019-09" db="EMBL/GenBank/DDBJ databases">
        <title>Phylogeny of genus Pseudoclavibacter and closely related genus.</title>
        <authorList>
            <person name="Li Y."/>
        </authorList>
    </citation>
    <scope>NUCLEOTIDE SEQUENCE [LARGE SCALE GENOMIC DNA]</scope>
    <source>
        <strain evidence="2 3">KCTC 13959</strain>
    </source>
</reference>
<sequence>MESLQAPGVGIAFVLGLILVLGNFTAILSIRLAVLGRIAPDTMAGIRTNATRATPDSWDAAHRAAWPWALVLNGLAAIGGVAVMATGSTVTPFLTAAGFAVIFTIAGALAQIIVGHRAATRVLNRK</sequence>
<evidence type="ECO:0000256" key="1">
    <source>
        <dbReference type="SAM" id="Phobius"/>
    </source>
</evidence>
<dbReference type="EMBL" id="WBKB01000006">
    <property type="protein sequence ID" value="KAB1642208.1"/>
    <property type="molecule type" value="Genomic_DNA"/>
</dbReference>
<dbReference type="RefSeq" id="WP_158052663.1">
    <property type="nucleotide sequence ID" value="NZ_WBKB01000006.1"/>
</dbReference>
<protein>
    <submittedName>
        <fullName evidence="2">SdpI family protein</fullName>
    </submittedName>
</protein>
<keyword evidence="3" id="KW-1185">Reference proteome</keyword>
<dbReference type="InterPro" id="IPR025962">
    <property type="entry name" value="SdpI/YhfL"/>
</dbReference>
<feature type="transmembrane region" description="Helical" evidence="1">
    <location>
        <begin position="65"/>
        <end position="87"/>
    </location>
</feature>
<organism evidence="2 3">
    <name type="scientific">Gulosibacter chungangensis</name>
    <dbReference type="NCBI Taxonomy" id="979746"/>
    <lineage>
        <taxon>Bacteria</taxon>
        <taxon>Bacillati</taxon>
        <taxon>Actinomycetota</taxon>
        <taxon>Actinomycetes</taxon>
        <taxon>Micrococcales</taxon>
        <taxon>Microbacteriaceae</taxon>
        <taxon>Gulosibacter</taxon>
    </lineage>
</organism>
<feature type="transmembrane region" description="Helical" evidence="1">
    <location>
        <begin position="12"/>
        <end position="34"/>
    </location>
</feature>
<evidence type="ECO:0000313" key="3">
    <source>
        <dbReference type="Proteomes" id="UP000433493"/>
    </source>
</evidence>
<keyword evidence="1" id="KW-0472">Membrane</keyword>
<dbReference type="Proteomes" id="UP000433493">
    <property type="component" value="Unassembled WGS sequence"/>
</dbReference>
<keyword evidence="1" id="KW-0812">Transmembrane</keyword>
<feature type="transmembrane region" description="Helical" evidence="1">
    <location>
        <begin position="93"/>
        <end position="116"/>
    </location>
</feature>
<comment type="caution">
    <text evidence="2">The sequence shown here is derived from an EMBL/GenBank/DDBJ whole genome shotgun (WGS) entry which is preliminary data.</text>
</comment>
<proteinExistence type="predicted"/>
<evidence type="ECO:0000313" key="2">
    <source>
        <dbReference type="EMBL" id="KAB1642208.1"/>
    </source>
</evidence>
<dbReference type="Pfam" id="PF13630">
    <property type="entry name" value="SdpI"/>
    <property type="match status" value="1"/>
</dbReference>
<gene>
    <name evidence="2" type="ORF">F8O05_10305</name>
</gene>
<dbReference type="OrthoDB" id="5119136at2"/>
<name>A0A7J5B9E7_9MICO</name>
<keyword evidence="1" id="KW-1133">Transmembrane helix</keyword>
<dbReference type="AlphaFoldDB" id="A0A7J5B9E7"/>